<dbReference type="OMA" id="TWIYILA"/>
<dbReference type="PROSITE" id="PS50011">
    <property type="entry name" value="PROTEIN_KINASE_DOM"/>
    <property type="match status" value="1"/>
</dbReference>
<evidence type="ECO:0000256" key="5">
    <source>
        <dbReference type="ARBA" id="ARBA00022692"/>
    </source>
</evidence>
<evidence type="ECO:0000313" key="16">
    <source>
        <dbReference type="EMBL" id="KJB40214.1"/>
    </source>
</evidence>
<evidence type="ECO:0000256" key="4">
    <source>
        <dbReference type="ARBA" id="ARBA00022475"/>
    </source>
</evidence>
<keyword evidence="10 13" id="KW-0472">Membrane</keyword>
<protein>
    <recommendedName>
        <fullName evidence="18">Protein kinase domain-containing protein</fullName>
    </recommendedName>
</protein>
<dbReference type="GO" id="GO:0004672">
    <property type="term" value="F:protein kinase activity"/>
    <property type="evidence" value="ECO:0007669"/>
    <property type="project" value="InterPro"/>
</dbReference>
<dbReference type="EMBL" id="CM001746">
    <property type="protein sequence ID" value="KJB40214.1"/>
    <property type="molecule type" value="Genomic_DNA"/>
</dbReference>
<feature type="domain" description="Protein kinase" evidence="14">
    <location>
        <begin position="463"/>
        <end position="768"/>
    </location>
</feature>
<dbReference type="Proteomes" id="UP000032304">
    <property type="component" value="Chromosome 7"/>
</dbReference>
<evidence type="ECO:0000259" key="15">
    <source>
        <dbReference type="PROSITE" id="PS51782"/>
    </source>
</evidence>
<dbReference type="InterPro" id="IPR052611">
    <property type="entry name" value="Plant_RLK_LysM"/>
</dbReference>
<dbReference type="AlphaFoldDB" id="A0A0D2S789"/>
<evidence type="ECO:0000256" key="11">
    <source>
        <dbReference type="ARBA" id="ARBA00023157"/>
    </source>
</evidence>
<evidence type="ECO:0000256" key="13">
    <source>
        <dbReference type="SAM" id="Phobius"/>
    </source>
</evidence>
<dbReference type="Gene3D" id="3.30.200.20">
    <property type="entry name" value="Phosphorylase Kinase, domain 1"/>
    <property type="match status" value="1"/>
</dbReference>
<dbReference type="InterPro" id="IPR056561">
    <property type="entry name" value="NFP_LYK_LysM1"/>
</dbReference>
<keyword evidence="11" id="KW-1015">Disulfide bond</keyword>
<sequence length="790" mass="87346">MEMKVNSFSDLDFGSTGARSAFQWGGTIFALGQFGCWVAFLAVALHLFFPDTFPGLKQHFKLSRFILFVITPDWLADRFRDDIVPGILCLVITILVTLLEIRGVGGLENCECSCYCFSYWFVSRSFPKNQYIHPSPNNSPQSNIRPWILSLVSILTLCLFCCCSLIQAQQPYVGKKTTDCRNPDTSDSVLGYTCNGVNRSCQSYLVFRSQPLFNNVTSISNLLSSDPSQIAAINEVSETATFQTNQMVIVPVNCSCSGDHYQRNTSYIIQSGDGYFLIANSTFQALSTCQAIQNQQPVIPSESLTPGMRITVPVRCACPTRNQTDVGINYLLSYPVAEGETVSSISALFGEDPERTLEANQLPDPSSTVFFETSLLVPLRNPPSRITVPSPPPPPPPSPSPPNSTPSGSSDRTWIYILAGVLGGVGLILVVCMVIFCMFFSKTKKKTDPIISLESFEACEKPLEKSLEDGSQAFLDSMLSIAQSINLKVYKFKELQVATDNFSTSNHIKGSVYRGVINGDFAAIKKVHGDVSKEIQLLNKVYHSNLIRLSGVCINDGNWYLVYEYAANGTLSDWIFNRDDSGKYFCWKDRIRIALDVATGLNYLHSFTNPPHVHKDLKTSNVLLDGDFRAKITNFAMARSTEGREGEFALTRHIVGTKGYMAPEYLENGLVSTKLDVYAFGVLLLEVITGKEATAFYSDEHNNLSDRLSNMVENGKEGLKHLIEPSMLENYPAELAVVVVQLINSCLKQNPTARPAMDEIVQSFSRILTSSSTWDLSSNMSWSQTSTGSS</sequence>
<dbReference type="PANTHER" id="PTHR45927">
    <property type="entry name" value="LYSM-DOMAIN RECEPTOR-LIKE KINASE-RELATED"/>
    <property type="match status" value="1"/>
</dbReference>
<dbReference type="Pfam" id="PF00069">
    <property type="entry name" value="Pkinase"/>
    <property type="match status" value="1"/>
</dbReference>
<dbReference type="Pfam" id="PF23473">
    <property type="entry name" value="LysM3_LYK4_5"/>
    <property type="match status" value="1"/>
</dbReference>
<dbReference type="PROSITE" id="PS51782">
    <property type="entry name" value="LYSM"/>
    <property type="match status" value="1"/>
</dbReference>
<evidence type="ECO:0000259" key="14">
    <source>
        <dbReference type="PROSITE" id="PS50011"/>
    </source>
</evidence>
<dbReference type="PANTHER" id="PTHR45927:SF11">
    <property type="entry name" value="LYSM DOMAIN RECEPTOR-LIKE KINASE 4"/>
    <property type="match status" value="1"/>
</dbReference>
<dbReference type="FunFam" id="1.10.510.10:FF:000468">
    <property type="entry name" value="PTI1-like tyrosine-protein kinase 3"/>
    <property type="match status" value="1"/>
</dbReference>
<dbReference type="InterPro" id="IPR018392">
    <property type="entry name" value="LysM"/>
</dbReference>
<feature type="transmembrane region" description="Helical" evidence="13">
    <location>
        <begin position="414"/>
        <end position="440"/>
    </location>
</feature>
<feature type="transmembrane region" description="Helical" evidence="13">
    <location>
        <begin position="83"/>
        <end position="101"/>
    </location>
</feature>
<keyword evidence="5 13" id="KW-0812">Transmembrane</keyword>
<keyword evidence="17" id="KW-1185">Reference proteome</keyword>
<accession>A0A0D2S789</accession>
<name>A0A0D2S789_GOSRA</name>
<keyword evidence="7" id="KW-0547">Nucleotide-binding</keyword>
<evidence type="ECO:0000256" key="3">
    <source>
        <dbReference type="ARBA" id="ARBA00005852"/>
    </source>
</evidence>
<evidence type="ECO:0000256" key="12">
    <source>
        <dbReference type="SAM" id="MobiDB-lite"/>
    </source>
</evidence>
<evidence type="ECO:0000313" key="17">
    <source>
        <dbReference type="Proteomes" id="UP000032304"/>
    </source>
</evidence>
<evidence type="ECO:0000256" key="10">
    <source>
        <dbReference type="ARBA" id="ARBA00023136"/>
    </source>
</evidence>
<dbReference type="InterPro" id="IPR011009">
    <property type="entry name" value="Kinase-like_dom_sf"/>
</dbReference>
<keyword evidence="4" id="KW-1003">Cell membrane</keyword>
<feature type="domain" description="LysM" evidence="15">
    <location>
        <begin position="332"/>
        <end position="377"/>
    </location>
</feature>
<reference evidence="16 17" key="1">
    <citation type="journal article" date="2012" name="Nature">
        <title>Repeated polyploidization of Gossypium genomes and the evolution of spinnable cotton fibres.</title>
        <authorList>
            <person name="Paterson A.H."/>
            <person name="Wendel J.F."/>
            <person name="Gundlach H."/>
            <person name="Guo H."/>
            <person name="Jenkins J."/>
            <person name="Jin D."/>
            <person name="Llewellyn D."/>
            <person name="Showmaker K.C."/>
            <person name="Shu S."/>
            <person name="Udall J."/>
            <person name="Yoo M.J."/>
            <person name="Byers R."/>
            <person name="Chen W."/>
            <person name="Doron-Faigenboim A."/>
            <person name="Duke M.V."/>
            <person name="Gong L."/>
            <person name="Grimwood J."/>
            <person name="Grover C."/>
            <person name="Grupp K."/>
            <person name="Hu G."/>
            <person name="Lee T.H."/>
            <person name="Li J."/>
            <person name="Lin L."/>
            <person name="Liu T."/>
            <person name="Marler B.S."/>
            <person name="Page J.T."/>
            <person name="Roberts A.W."/>
            <person name="Romanel E."/>
            <person name="Sanders W.S."/>
            <person name="Szadkowski E."/>
            <person name="Tan X."/>
            <person name="Tang H."/>
            <person name="Xu C."/>
            <person name="Wang J."/>
            <person name="Wang Z."/>
            <person name="Zhang D."/>
            <person name="Zhang L."/>
            <person name="Ashrafi H."/>
            <person name="Bedon F."/>
            <person name="Bowers J.E."/>
            <person name="Brubaker C.L."/>
            <person name="Chee P.W."/>
            <person name="Das S."/>
            <person name="Gingle A.R."/>
            <person name="Haigler C.H."/>
            <person name="Harker D."/>
            <person name="Hoffmann L.V."/>
            <person name="Hovav R."/>
            <person name="Jones D.C."/>
            <person name="Lemke C."/>
            <person name="Mansoor S."/>
            <person name="ur Rahman M."/>
            <person name="Rainville L.N."/>
            <person name="Rambani A."/>
            <person name="Reddy U.K."/>
            <person name="Rong J.K."/>
            <person name="Saranga Y."/>
            <person name="Scheffler B.E."/>
            <person name="Scheffler J.A."/>
            <person name="Stelly D.M."/>
            <person name="Triplett B.A."/>
            <person name="Van Deynze A."/>
            <person name="Vaslin M.F."/>
            <person name="Waghmare V.N."/>
            <person name="Walford S.A."/>
            <person name="Wright R.J."/>
            <person name="Zaki E.A."/>
            <person name="Zhang T."/>
            <person name="Dennis E.S."/>
            <person name="Mayer K.F."/>
            <person name="Peterson D.G."/>
            <person name="Rokhsar D.S."/>
            <person name="Wang X."/>
            <person name="Schmutz J."/>
        </authorList>
    </citation>
    <scope>NUCLEOTIDE SEQUENCE [LARGE SCALE GENOMIC DNA]</scope>
</reference>
<organism evidence="16 17">
    <name type="scientific">Gossypium raimondii</name>
    <name type="common">Peruvian cotton</name>
    <name type="synonym">Gossypium klotzschianum subsp. raimondii</name>
    <dbReference type="NCBI Taxonomy" id="29730"/>
    <lineage>
        <taxon>Eukaryota</taxon>
        <taxon>Viridiplantae</taxon>
        <taxon>Streptophyta</taxon>
        <taxon>Embryophyta</taxon>
        <taxon>Tracheophyta</taxon>
        <taxon>Spermatophyta</taxon>
        <taxon>Magnoliopsida</taxon>
        <taxon>eudicotyledons</taxon>
        <taxon>Gunneridae</taxon>
        <taxon>Pentapetalae</taxon>
        <taxon>rosids</taxon>
        <taxon>malvids</taxon>
        <taxon>Malvales</taxon>
        <taxon>Malvaceae</taxon>
        <taxon>Malvoideae</taxon>
        <taxon>Gossypium</taxon>
    </lineage>
</organism>
<dbReference type="SMART" id="SM00220">
    <property type="entry name" value="S_TKc"/>
    <property type="match status" value="1"/>
</dbReference>
<dbReference type="eggNOG" id="ENOG502QSFN">
    <property type="taxonomic scope" value="Eukaryota"/>
</dbReference>
<dbReference type="InterPro" id="IPR056563">
    <property type="entry name" value="LysM3_LYK4_5"/>
</dbReference>
<dbReference type="Pfam" id="PF05562">
    <property type="entry name" value="WCOR413"/>
    <property type="match status" value="1"/>
</dbReference>
<dbReference type="Gene3D" id="1.10.510.10">
    <property type="entry name" value="Transferase(Phosphotransferase) domain 1"/>
    <property type="match status" value="1"/>
</dbReference>
<comment type="subcellular location">
    <subcellularLocation>
        <location evidence="2">Cell membrane</location>
        <topology evidence="2">Single-pass membrane protein</topology>
    </subcellularLocation>
    <subcellularLocation>
        <location evidence="1">Membrane</location>
        <topology evidence="1">Multi-pass membrane protein</topology>
    </subcellularLocation>
</comment>
<proteinExistence type="inferred from homology"/>
<evidence type="ECO:0000256" key="2">
    <source>
        <dbReference type="ARBA" id="ARBA00004162"/>
    </source>
</evidence>
<dbReference type="InterPro" id="IPR056562">
    <property type="entry name" value="LysM2_CERK1_LYK3_4_5"/>
</dbReference>
<dbReference type="SUPFAM" id="SSF56112">
    <property type="entry name" value="Protein kinase-like (PK-like)"/>
    <property type="match status" value="1"/>
</dbReference>
<dbReference type="GO" id="GO:0005886">
    <property type="term" value="C:plasma membrane"/>
    <property type="evidence" value="ECO:0007669"/>
    <property type="project" value="UniProtKB-SubCell"/>
</dbReference>
<dbReference type="GO" id="GO:0005524">
    <property type="term" value="F:ATP binding"/>
    <property type="evidence" value="ECO:0007669"/>
    <property type="project" value="UniProtKB-KW"/>
</dbReference>
<gene>
    <name evidence="16" type="ORF">B456_007G051600</name>
</gene>
<dbReference type="Pfam" id="PF23446">
    <property type="entry name" value="LysM1_NFP_LYK"/>
    <property type="match status" value="1"/>
</dbReference>
<dbReference type="Gramene" id="KJB40214">
    <property type="protein sequence ID" value="KJB40214"/>
    <property type="gene ID" value="B456_007G051600"/>
</dbReference>
<evidence type="ECO:0000256" key="1">
    <source>
        <dbReference type="ARBA" id="ARBA00004141"/>
    </source>
</evidence>
<keyword evidence="6" id="KW-0732">Signal</keyword>
<keyword evidence="9 13" id="KW-1133">Transmembrane helix</keyword>
<keyword evidence="8" id="KW-0067">ATP-binding</keyword>
<dbReference type="Pfam" id="PF23472">
    <property type="entry name" value="LysM2_CERK1_LYK3_4_5"/>
    <property type="match status" value="1"/>
</dbReference>
<evidence type="ECO:0008006" key="18">
    <source>
        <dbReference type="Google" id="ProtNLM"/>
    </source>
</evidence>
<feature type="compositionally biased region" description="Pro residues" evidence="12">
    <location>
        <begin position="389"/>
        <end position="404"/>
    </location>
</feature>
<evidence type="ECO:0000256" key="9">
    <source>
        <dbReference type="ARBA" id="ARBA00022989"/>
    </source>
</evidence>
<dbReference type="InterPro" id="IPR008892">
    <property type="entry name" value="COR413"/>
</dbReference>
<evidence type="ECO:0000256" key="6">
    <source>
        <dbReference type="ARBA" id="ARBA00022729"/>
    </source>
</evidence>
<feature type="transmembrane region" description="Helical" evidence="13">
    <location>
        <begin position="21"/>
        <end position="49"/>
    </location>
</feature>
<feature type="region of interest" description="Disordered" evidence="12">
    <location>
        <begin position="382"/>
        <end position="407"/>
    </location>
</feature>
<dbReference type="GO" id="GO:0045087">
    <property type="term" value="P:innate immune response"/>
    <property type="evidence" value="ECO:0007669"/>
    <property type="project" value="UniProtKB-ARBA"/>
</dbReference>
<evidence type="ECO:0000256" key="7">
    <source>
        <dbReference type="ARBA" id="ARBA00022741"/>
    </source>
</evidence>
<feature type="transmembrane region" description="Helical" evidence="13">
    <location>
        <begin position="147"/>
        <end position="168"/>
    </location>
</feature>
<evidence type="ECO:0000256" key="8">
    <source>
        <dbReference type="ARBA" id="ARBA00022840"/>
    </source>
</evidence>
<comment type="similarity">
    <text evidence="3">Belongs to the Cold-regulated 413 protein family.</text>
</comment>
<dbReference type="InterPro" id="IPR000719">
    <property type="entry name" value="Prot_kinase_dom"/>
</dbReference>